<gene>
    <name evidence="2" type="ORF">PVAG01_09088</name>
</gene>
<feature type="transmembrane region" description="Helical" evidence="1">
    <location>
        <begin position="12"/>
        <end position="32"/>
    </location>
</feature>
<dbReference type="EMBL" id="JBFCZG010000008">
    <property type="protein sequence ID" value="KAL3418867.1"/>
    <property type="molecule type" value="Genomic_DNA"/>
</dbReference>
<accession>A0ABR4P6R9</accession>
<evidence type="ECO:0000256" key="1">
    <source>
        <dbReference type="SAM" id="Phobius"/>
    </source>
</evidence>
<keyword evidence="3" id="KW-1185">Reference proteome</keyword>
<feature type="transmembrane region" description="Helical" evidence="1">
    <location>
        <begin position="113"/>
        <end position="132"/>
    </location>
</feature>
<keyword evidence="2" id="KW-0378">Hydrolase</keyword>
<dbReference type="GO" id="GO:0016787">
    <property type="term" value="F:hydrolase activity"/>
    <property type="evidence" value="ECO:0007669"/>
    <property type="project" value="UniProtKB-KW"/>
</dbReference>
<dbReference type="InterPro" id="IPR025363">
    <property type="entry name" value="DUF4267"/>
</dbReference>
<reference evidence="2 3" key="1">
    <citation type="submission" date="2024-06" db="EMBL/GenBank/DDBJ databases">
        <title>Complete genome of Phlyctema vagabunda strain 19-DSS-EL-015.</title>
        <authorList>
            <person name="Fiorenzani C."/>
        </authorList>
    </citation>
    <scope>NUCLEOTIDE SEQUENCE [LARGE SCALE GENOMIC DNA]</scope>
    <source>
        <strain evidence="2 3">19-DSS-EL-015</strain>
    </source>
</reference>
<keyword evidence="1" id="KW-1133">Transmembrane helix</keyword>
<name>A0ABR4P6R9_9HELO</name>
<organism evidence="2 3">
    <name type="scientific">Phlyctema vagabunda</name>
    <dbReference type="NCBI Taxonomy" id="108571"/>
    <lineage>
        <taxon>Eukaryota</taxon>
        <taxon>Fungi</taxon>
        <taxon>Dikarya</taxon>
        <taxon>Ascomycota</taxon>
        <taxon>Pezizomycotina</taxon>
        <taxon>Leotiomycetes</taxon>
        <taxon>Helotiales</taxon>
        <taxon>Dermateaceae</taxon>
        <taxon>Phlyctema</taxon>
    </lineage>
</organism>
<keyword evidence="1" id="KW-0472">Membrane</keyword>
<evidence type="ECO:0000313" key="2">
    <source>
        <dbReference type="EMBL" id="KAL3418867.1"/>
    </source>
</evidence>
<keyword evidence="1" id="KW-0812">Transmembrane</keyword>
<protein>
    <submittedName>
        <fullName evidence="2">Alpha beta hydrolase fold-3 domain protein</fullName>
    </submittedName>
</protein>
<dbReference type="Pfam" id="PF14087">
    <property type="entry name" value="DUF4267"/>
    <property type="match status" value="1"/>
</dbReference>
<evidence type="ECO:0000313" key="3">
    <source>
        <dbReference type="Proteomes" id="UP001629113"/>
    </source>
</evidence>
<sequence length="135" mass="13888">MTTSAVSQSPALLVGASVFGTIFLGFGINAMLRPRAALAFFELGAPASAAEQTLVDALMTVYGARDVFMGLAMYATAYAGDRAALGCLLVAGSGVALVDGFVCWRYAGKGEWSHWGYAPMLTAVGSVLLGVLDGK</sequence>
<proteinExistence type="predicted"/>
<feature type="transmembrane region" description="Helical" evidence="1">
    <location>
        <begin position="83"/>
        <end position="107"/>
    </location>
</feature>
<dbReference type="Proteomes" id="UP001629113">
    <property type="component" value="Unassembled WGS sequence"/>
</dbReference>
<comment type="caution">
    <text evidence="2">The sequence shown here is derived from an EMBL/GenBank/DDBJ whole genome shotgun (WGS) entry which is preliminary data.</text>
</comment>